<dbReference type="Proteomes" id="UP001327027">
    <property type="component" value="Unassembled WGS sequence"/>
</dbReference>
<dbReference type="RefSeq" id="WP_324180206.1">
    <property type="nucleotide sequence ID" value="NZ_BAABAW010000024.1"/>
</dbReference>
<evidence type="ECO:0000259" key="2">
    <source>
        <dbReference type="Pfam" id="PF09851"/>
    </source>
</evidence>
<feature type="transmembrane region" description="Helical" evidence="1">
    <location>
        <begin position="45"/>
        <end position="67"/>
    </location>
</feature>
<protein>
    <submittedName>
        <fullName evidence="3">Superinfection immunity protein</fullName>
    </submittedName>
</protein>
<reference evidence="3 4" key="1">
    <citation type="journal article" date="2013" name="Int. J. Syst. Evol. Microbiol.">
        <title>Aquimarina gracilis sp. nov., isolated from the gut microflora of a mussel, Mytilus coruscus, and emended description of Aquimarina spongiae.</title>
        <authorList>
            <person name="Park S.C."/>
            <person name="Choe H.N."/>
            <person name="Baik K.S."/>
            <person name="Seong C.N."/>
        </authorList>
    </citation>
    <scope>NUCLEOTIDE SEQUENCE [LARGE SCALE GENOMIC DNA]</scope>
    <source>
        <strain evidence="3 4">PSC32</strain>
    </source>
</reference>
<feature type="transmembrane region" description="Helical" evidence="1">
    <location>
        <begin position="16"/>
        <end position="38"/>
    </location>
</feature>
<sequence>MNLLFQSKSGLSEQDTVLVIMLVVGVVAYFIPSIIALLRMKKNLIAIIALNFFLGWSLIGWVVSLVWSLSSDSKPQKIIVNQQIPKTKEDSIDKLTKLKKLLDEGAITKEEFDQQKASILKG</sequence>
<dbReference type="Pfam" id="PF09851">
    <property type="entry name" value="SHOCT"/>
    <property type="match status" value="1"/>
</dbReference>
<name>A0ABU5ZWC7_9FLAO</name>
<feature type="domain" description="SHOCT" evidence="2">
    <location>
        <begin position="93"/>
        <end position="120"/>
    </location>
</feature>
<keyword evidence="1" id="KW-1133">Transmembrane helix</keyword>
<proteinExistence type="predicted"/>
<dbReference type="EMBL" id="JAYKLX010000005">
    <property type="protein sequence ID" value="MEB3346181.1"/>
    <property type="molecule type" value="Genomic_DNA"/>
</dbReference>
<evidence type="ECO:0000256" key="1">
    <source>
        <dbReference type="SAM" id="Phobius"/>
    </source>
</evidence>
<accession>A0ABU5ZWC7</accession>
<evidence type="ECO:0000313" key="4">
    <source>
        <dbReference type="Proteomes" id="UP001327027"/>
    </source>
</evidence>
<dbReference type="Pfam" id="PF14373">
    <property type="entry name" value="Imm_superinfect"/>
    <property type="match status" value="1"/>
</dbReference>
<keyword evidence="4" id="KW-1185">Reference proteome</keyword>
<evidence type="ECO:0000313" key="3">
    <source>
        <dbReference type="EMBL" id="MEB3346181.1"/>
    </source>
</evidence>
<gene>
    <name evidence="3" type="ORF">U6A24_11955</name>
</gene>
<dbReference type="InterPro" id="IPR018649">
    <property type="entry name" value="SHOCT"/>
</dbReference>
<comment type="caution">
    <text evidence="3">The sequence shown here is derived from an EMBL/GenBank/DDBJ whole genome shotgun (WGS) entry which is preliminary data.</text>
</comment>
<keyword evidence="1" id="KW-0472">Membrane</keyword>
<keyword evidence="1" id="KW-0812">Transmembrane</keyword>
<organism evidence="3 4">
    <name type="scientific">Aquimarina gracilis</name>
    <dbReference type="NCBI Taxonomy" id="874422"/>
    <lineage>
        <taxon>Bacteria</taxon>
        <taxon>Pseudomonadati</taxon>
        <taxon>Bacteroidota</taxon>
        <taxon>Flavobacteriia</taxon>
        <taxon>Flavobacteriales</taxon>
        <taxon>Flavobacteriaceae</taxon>
        <taxon>Aquimarina</taxon>
    </lineage>
</organism>
<dbReference type="InterPro" id="IPR016410">
    <property type="entry name" value="Phage_imm"/>
</dbReference>